<sequence>MKLYKLIPKIKVISLSFKSQEDKRSKKNISEILVNVEYKICFGTSFTIIEAANIVKKRWNGILNCFESKITNGIW</sequence>
<accession>A0A0F8I7P6</accession>
<evidence type="ECO:0000313" key="1">
    <source>
        <dbReference type="EMBL" id="KKG75439.1"/>
    </source>
</evidence>
<gene>
    <name evidence="1" type="ORF">DU46_14020</name>
</gene>
<name>A0A0F8I7P6_METMZ</name>
<dbReference type="PATRIC" id="fig|2209.71.peg.3082"/>
<evidence type="ECO:0000313" key="2">
    <source>
        <dbReference type="Proteomes" id="UP000034074"/>
    </source>
</evidence>
<proteinExistence type="predicted"/>
<reference evidence="1 2" key="1">
    <citation type="journal article" date="2015" name="ISME J.">
        <title>Genomic and phenotypic differentiation among Methanosarcina mazei populations from Columbia River sediment.</title>
        <authorList>
            <person name="Youngblut N.D."/>
            <person name="Wirth J.S."/>
            <person name="Henriksen J.R."/>
            <person name="Smith M."/>
            <person name="Simon H."/>
            <person name="Metcalf W.W."/>
            <person name="Whitaker R.J."/>
        </authorList>
    </citation>
    <scope>NUCLEOTIDE SEQUENCE [LARGE SCALE GENOMIC DNA]</scope>
    <source>
        <strain evidence="1 2">3.H.A.1A.2</strain>
    </source>
</reference>
<dbReference type="EMBL" id="JJPN01000009">
    <property type="protein sequence ID" value="KKG75439.1"/>
    <property type="molecule type" value="Genomic_DNA"/>
</dbReference>
<dbReference type="AlphaFoldDB" id="A0A0F8I7P6"/>
<dbReference type="Proteomes" id="UP000034074">
    <property type="component" value="Unassembled WGS sequence"/>
</dbReference>
<protein>
    <submittedName>
        <fullName evidence="1">Uncharacterized protein</fullName>
    </submittedName>
</protein>
<organism evidence="1 2">
    <name type="scientific">Methanosarcina mazei</name>
    <name type="common">Methanosarcina frisia</name>
    <dbReference type="NCBI Taxonomy" id="2209"/>
    <lineage>
        <taxon>Archaea</taxon>
        <taxon>Methanobacteriati</taxon>
        <taxon>Methanobacteriota</taxon>
        <taxon>Stenosarchaea group</taxon>
        <taxon>Methanomicrobia</taxon>
        <taxon>Methanosarcinales</taxon>
        <taxon>Methanosarcinaceae</taxon>
        <taxon>Methanosarcina</taxon>
    </lineage>
</organism>
<comment type="caution">
    <text evidence="1">The sequence shown here is derived from an EMBL/GenBank/DDBJ whole genome shotgun (WGS) entry which is preliminary data.</text>
</comment>